<comment type="catalytic activity">
    <reaction evidence="3">
        <text>5-enolpyruvoyl-6-hydroxy-2-succinyl-cyclohex-3-ene-1-carboxylate = (1R,6R)-6-hydroxy-2-succinyl-cyclohexa-2,4-diene-1-carboxylate + pyruvate</text>
        <dbReference type="Rhea" id="RHEA:25597"/>
        <dbReference type="ChEBI" id="CHEBI:15361"/>
        <dbReference type="ChEBI" id="CHEBI:58689"/>
        <dbReference type="ChEBI" id="CHEBI:58818"/>
        <dbReference type="EC" id="4.2.99.20"/>
    </reaction>
</comment>
<dbReference type="GO" id="GO:0009234">
    <property type="term" value="P:menaquinone biosynthetic process"/>
    <property type="evidence" value="ECO:0007669"/>
    <property type="project" value="UniProtKB-UniRule"/>
</dbReference>
<sequence>MLAYQWYHQTGRSEKATPIVFLHGLLGSQQDWQPVIDELQKFPQFQPLTIDLPFHGLSAEIRCRDFVEMRHLLDQTLAHCLGEQPFYLVGYSLGGRVAMDYVLNMPAKNLLGVVLEGANVGLNREQDRQNRQLNDQKWAARFRQEPIEQVLKDWYQQAVFADLEESKRSFLIEKRRMNSGTRIAEMLEATGLAKQPYYLDLLKEAQTTKNILFFIGERDQKFRQMVEQNQLTHQIISQSGHNAHQANPSEFVEKLISWCE</sequence>
<comment type="pathway">
    <text evidence="3">Quinol/quinone metabolism; menaquinone biosynthesis.</text>
</comment>
<dbReference type="Proteomes" id="UP000244920">
    <property type="component" value="Chromosome"/>
</dbReference>
<evidence type="ECO:0000256" key="3">
    <source>
        <dbReference type="HAMAP-Rule" id="MF_01660"/>
    </source>
</evidence>
<dbReference type="NCBIfam" id="TIGR03695">
    <property type="entry name" value="menH_SHCHC"/>
    <property type="match status" value="1"/>
</dbReference>
<evidence type="ECO:0000256" key="2">
    <source>
        <dbReference type="ARBA" id="ARBA00023239"/>
    </source>
</evidence>
<keyword evidence="2 3" id="KW-0456">Lyase</keyword>
<dbReference type="EC" id="4.2.99.20" evidence="3"/>
<dbReference type="NCBIfam" id="NF008340">
    <property type="entry name" value="PRK11126.1"/>
    <property type="match status" value="1"/>
</dbReference>
<comment type="similarity">
    <text evidence="3">Belongs to the AB hydrolase superfamily. MenH family.</text>
</comment>
<dbReference type="PANTHER" id="PTHR42916:SF1">
    <property type="entry name" value="PROTEIN PHYLLO, CHLOROPLASTIC"/>
    <property type="match status" value="1"/>
</dbReference>
<dbReference type="PANTHER" id="PTHR42916">
    <property type="entry name" value="2-SUCCINYL-5-ENOLPYRUVYL-6-HYDROXY-3-CYCLOHEXENE-1-CARBOXYLATE SYNTHASE"/>
    <property type="match status" value="1"/>
</dbReference>
<comment type="pathway">
    <text evidence="3">Quinol/quinone metabolism; 1,4-dihydroxy-2-naphthoate biosynthesis; 1,4-dihydroxy-2-naphthoate from chorismate: step 3/7.</text>
</comment>
<dbReference type="Pfam" id="PF00561">
    <property type="entry name" value="Abhydrolase_1"/>
    <property type="match status" value="1"/>
</dbReference>
<comment type="function">
    <text evidence="3">Catalyzes a proton abstraction reaction that results in 2,5-elimination of pyruvate from 2-succinyl-5-enolpyruvyl-6-hydroxy-3-cyclohexene-1-carboxylate (SEPHCHC) and the formation of 2-succinyl-6-hydroxy-2,4-cyclohexadiene-1-carboxylate (SHCHC).</text>
</comment>
<dbReference type="InterPro" id="IPR029058">
    <property type="entry name" value="AB_hydrolase_fold"/>
</dbReference>
<keyword evidence="1 3" id="KW-0474">Menaquinone biosynthesis</keyword>
<dbReference type="InterPro" id="IPR022485">
    <property type="entry name" value="SHCHC_synthase_MenH"/>
</dbReference>
<dbReference type="InterPro" id="IPR000073">
    <property type="entry name" value="AB_hydrolase_1"/>
</dbReference>
<proteinExistence type="inferred from homology"/>
<dbReference type="EMBL" id="CP029206">
    <property type="protein sequence ID" value="AWI50139.1"/>
    <property type="molecule type" value="Genomic_DNA"/>
</dbReference>
<dbReference type="GO" id="GO:0070205">
    <property type="term" value="F:2-succinyl-6-hydroxy-2,4-cyclohexadiene-1-carboxylate synthase activity"/>
    <property type="evidence" value="ECO:0007669"/>
    <property type="project" value="UniProtKB-UniRule"/>
</dbReference>
<dbReference type="UniPathway" id="UPA00079"/>
<name>A0A2U8FGN9_9PAST</name>
<dbReference type="HAMAP" id="MF_01660">
    <property type="entry name" value="MenH"/>
    <property type="match status" value="1"/>
</dbReference>
<evidence type="ECO:0000256" key="1">
    <source>
        <dbReference type="ARBA" id="ARBA00022428"/>
    </source>
</evidence>
<accession>A0A2U8FGN9</accession>
<dbReference type="UniPathway" id="UPA01057">
    <property type="reaction ID" value="UER00900"/>
</dbReference>
<evidence type="ECO:0000259" key="4">
    <source>
        <dbReference type="Pfam" id="PF00561"/>
    </source>
</evidence>
<dbReference type="RefSeq" id="WP_108922543.1">
    <property type="nucleotide sequence ID" value="NZ_CP029206.1"/>
</dbReference>
<dbReference type="Gene3D" id="3.40.50.1820">
    <property type="entry name" value="alpha/beta hydrolase"/>
    <property type="match status" value="1"/>
</dbReference>
<gene>
    <name evidence="3" type="primary">menH</name>
    <name evidence="5" type="ORF">DDU33_00885</name>
</gene>
<organism evidence="5 6">
    <name type="scientific">Actinobacillus porcitonsillarum</name>
    <dbReference type="NCBI Taxonomy" id="189834"/>
    <lineage>
        <taxon>Bacteria</taxon>
        <taxon>Pseudomonadati</taxon>
        <taxon>Pseudomonadota</taxon>
        <taxon>Gammaproteobacteria</taxon>
        <taxon>Pasteurellales</taxon>
        <taxon>Pasteurellaceae</taxon>
        <taxon>Actinobacillus</taxon>
    </lineage>
</organism>
<reference evidence="6" key="1">
    <citation type="submission" date="2018-05" db="EMBL/GenBank/DDBJ databases">
        <title>Complete genome sequence of Actinobacillus porcitonsillarum reference strain 9953L55 (CCUG 46996).</title>
        <authorList>
            <person name="Dona V."/>
            <person name="Perreten V."/>
        </authorList>
    </citation>
    <scope>NUCLEOTIDE SEQUENCE [LARGE SCALE GENOMIC DNA]</scope>
    <source>
        <strain evidence="6">9953L55</strain>
    </source>
</reference>
<keyword evidence="6" id="KW-1185">Reference proteome</keyword>
<dbReference type="KEGG" id="apor:DDU33_00885"/>
<dbReference type="AlphaFoldDB" id="A0A2U8FGN9"/>
<evidence type="ECO:0000313" key="5">
    <source>
        <dbReference type="EMBL" id="AWI50139.1"/>
    </source>
</evidence>
<comment type="subunit">
    <text evidence="3">Monomer.</text>
</comment>
<dbReference type="SUPFAM" id="SSF53474">
    <property type="entry name" value="alpha/beta-Hydrolases"/>
    <property type="match status" value="1"/>
</dbReference>
<protein>
    <recommendedName>
        <fullName evidence="3">Putative 2-succinyl-6-hydroxy-2,4-cyclohexadiene-1-carboxylate synthase</fullName>
        <shortName evidence="3">SHCHC synthase</shortName>
        <ecNumber evidence="3">4.2.99.20</ecNumber>
    </recommendedName>
</protein>
<feature type="domain" description="AB hydrolase-1" evidence="4">
    <location>
        <begin position="18"/>
        <end position="244"/>
    </location>
</feature>
<evidence type="ECO:0000313" key="6">
    <source>
        <dbReference type="Proteomes" id="UP000244920"/>
    </source>
</evidence>